<feature type="domain" description="VQ" evidence="2">
    <location>
        <begin position="226"/>
        <end position="253"/>
    </location>
</feature>
<gene>
    <name evidence="4" type="primary">LOC110777694</name>
</gene>
<protein>
    <recommendedName>
        <fullName evidence="2">VQ domain-containing protein</fullName>
    </recommendedName>
</protein>
<evidence type="ECO:0000256" key="1">
    <source>
        <dbReference type="SAM" id="MobiDB-lite"/>
    </source>
</evidence>
<dbReference type="PANTHER" id="PTHR33179">
    <property type="entry name" value="VQ MOTIF-CONTAINING PROTEIN"/>
    <property type="match status" value="1"/>
</dbReference>
<feature type="compositionally biased region" description="Low complexity" evidence="1">
    <location>
        <begin position="1"/>
        <end position="17"/>
    </location>
</feature>
<name>A0A9R0HVT4_SPIOL</name>
<evidence type="ECO:0000313" key="3">
    <source>
        <dbReference type="Proteomes" id="UP000813463"/>
    </source>
</evidence>
<dbReference type="Pfam" id="PF05678">
    <property type="entry name" value="VQ"/>
    <property type="match status" value="1"/>
</dbReference>
<feature type="compositionally biased region" description="Low complexity" evidence="1">
    <location>
        <begin position="170"/>
        <end position="191"/>
    </location>
</feature>
<feature type="compositionally biased region" description="Basic residues" evidence="1">
    <location>
        <begin position="215"/>
        <end position="225"/>
    </location>
</feature>
<evidence type="ECO:0000259" key="2">
    <source>
        <dbReference type="Pfam" id="PF05678"/>
    </source>
</evidence>
<dbReference type="InterPro" id="IPR008889">
    <property type="entry name" value="VQ"/>
</dbReference>
<feature type="region of interest" description="Disordered" evidence="1">
    <location>
        <begin position="162"/>
        <end position="235"/>
    </location>
</feature>
<dbReference type="PANTHER" id="PTHR33179:SF4">
    <property type="entry name" value="VQ MOTIF-CONTAINING PROTEIN"/>
    <property type="match status" value="1"/>
</dbReference>
<feature type="compositionally biased region" description="Pro residues" evidence="1">
    <location>
        <begin position="192"/>
        <end position="202"/>
    </location>
</feature>
<reference evidence="3" key="1">
    <citation type="journal article" date="2021" name="Nat. Commun.">
        <title>Genomic analyses provide insights into spinach domestication and the genetic basis of agronomic traits.</title>
        <authorList>
            <person name="Cai X."/>
            <person name="Sun X."/>
            <person name="Xu C."/>
            <person name="Sun H."/>
            <person name="Wang X."/>
            <person name="Ge C."/>
            <person name="Zhang Z."/>
            <person name="Wang Q."/>
            <person name="Fei Z."/>
            <person name="Jiao C."/>
            <person name="Wang Q."/>
        </authorList>
    </citation>
    <scope>NUCLEOTIDE SEQUENCE [LARGE SCALE GENOMIC DNA]</scope>
    <source>
        <strain evidence="3">cv. Varoflay</strain>
    </source>
</reference>
<dbReference type="InterPro" id="IPR039609">
    <property type="entry name" value="VQ_15/22"/>
</dbReference>
<reference evidence="4" key="2">
    <citation type="submission" date="2025-08" db="UniProtKB">
        <authorList>
            <consortium name="RefSeq"/>
        </authorList>
    </citation>
    <scope>IDENTIFICATION</scope>
    <source>
        <tissue evidence="4">Leaf</tissue>
    </source>
</reference>
<dbReference type="GeneID" id="110777694"/>
<dbReference type="AlphaFoldDB" id="A0A9R0HVT4"/>
<dbReference type="RefSeq" id="XP_021837976.2">
    <property type="nucleotide sequence ID" value="XM_021982284.2"/>
</dbReference>
<proteinExistence type="predicted"/>
<dbReference type="Proteomes" id="UP000813463">
    <property type="component" value="Chromosome 3"/>
</dbReference>
<sequence>MGDMDSGYSGSMQSSSTDGGGTAAGGSCCGDDQEYDSRSGCGGGGAESISAFFNPMSSFSINTNNNTSNSNNMGGVAPLQLYSFSNGSLSFAHQVSNYFDHPQPTNFIINHHNSGTNNNNNNNNINYNNNNNNNQADMVWPNKFAAVRPSISTDEANCTAEGRLGYSIPNNNNNHNQQQQQQNTHRQHPTVTPLPSPGPPAPVSSSNPTSTRPGRNPKKRSRVSRRAPTTVLTTDTNNFRQMVQEFTGIPASPFNAFSPRARFDLYGGLGGHFSSTVPAPPSYLLRPSPQKIPPLYQPPYLANSSLPSHTNTSISTSGALLVDGAGLAAAAAASASLASTSISTTIATPTCTTTFHLCDPQEFLSTNPQLTFQSLLQSSSPALLADQQDSSMSLGCTTVTPHQSSCSVNPAGGNCSYRGGSSTFAAPAAVVAAVSGGAADNNGVTRKGEGMVESWICSSD</sequence>
<keyword evidence="3" id="KW-1185">Reference proteome</keyword>
<accession>A0A9R0HVT4</accession>
<feature type="region of interest" description="Disordered" evidence="1">
    <location>
        <begin position="1"/>
        <end position="25"/>
    </location>
</feature>
<organism evidence="3 4">
    <name type="scientific">Spinacia oleracea</name>
    <name type="common">Spinach</name>
    <dbReference type="NCBI Taxonomy" id="3562"/>
    <lineage>
        <taxon>Eukaryota</taxon>
        <taxon>Viridiplantae</taxon>
        <taxon>Streptophyta</taxon>
        <taxon>Embryophyta</taxon>
        <taxon>Tracheophyta</taxon>
        <taxon>Spermatophyta</taxon>
        <taxon>Magnoliopsida</taxon>
        <taxon>eudicotyledons</taxon>
        <taxon>Gunneridae</taxon>
        <taxon>Pentapetalae</taxon>
        <taxon>Caryophyllales</taxon>
        <taxon>Chenopodiaceae</taxon>
        <taxon>Chenopodioideae</taxon>
        <taxon>Anserineae</taxon>
        <taxon>Spinacia</taxon>
    </lineage>
</organism>
<dbReference type="KEGG" id="soe:110777694"/>
<evidence type="ECO:0000313" key="4">
    <source>
        <dbReference type="RefSeq" id="XP_021837976.2"/>
    </source>
</evidence>